<dbReference type="InterPro" id="IPR002401">
    <property type="entry name" value="Cyt_P450_E_grp-I"/>
</dbReference>
<dbReference type="InterPro" id="IPR001128">
    <property type="entry name" value="Cyt_P450"/>
</dbReference>
<dbReference type="GO" id="GO:0020037">
    <property type="term" value="F:heme binding"/>
    <property type="evidence" value="ECO:0007669"/>
    <property type="project" value="InterPro"/>
</dbReference>
<evidence type="ECO:0000256" key="4">
    <source>
        <dbReference type="ARBA" id="ARBA00023002"/>
    </source>
</evidence>
<dbReference type="PANTHER" id="PTHR24302">
    <property type="entry name" value="CYTOCHROME P450 FAMILY 3"/>
    <property type="match status" value="1"/>
</dbReference>
<accession>A0A814PEQ3</accession>
<gene>
    <name evidence="11" type="ORF">JBS370_LOCUS11162</name>
    <name evidence="10" type="ORF">ZHD862_LOCUS17813</name>
</gene>
<evidence type="ECO:0000313" key="12">
    <source>
        <dbReference type="Proteomes" id="UP000663864"/>
    </source>
</evidence>
<comment type="function">
    <text evidence="6">Cytochromes P450 are a group of heme-thiolate monooxygenases. They oxidize a variety of structurally unrelated compounds, including steroids, fatty acids, and xenobiotics.</text>
</comment>
<protein>
    <recommendedName>
        <fullName evidence="13">Cytochrome P450</fullName>
    </recommendedName>
</protein>
<keyword evidence="2 7" id="KW-0349">Heme</keyword>
<keyword evidence="8" id="KW-0503">Monooxygenase</keyword>
<dbReference type="InterPro" id="IPR017972">
    <property type="entry name" value="Cyt_P450_CS"/>
</dbReference>
<evidence type="ECO:0000256" key="2">
    <source>
        <dbReference type="ARBA" id="ARBA00022617"/>
    </source>
</evidence>
<evidence type="ECO:0000256" key="3">
    <source>
        <dbReference type="ARBA" id="ARBA00022723"/>
    </source>
</evidence>
<dbReference type="PROSITE" id="PS00086">
    <property type="entry name" value="CYTOCHROME_P450"/>
    <property type="match status" value="1"/>
</dbReference>
<keyword evidence="9" id="KW-1133">Transmembrane helix</keyword>
<dbReference type="PRINTS" id="PR00385">
    <property type="entry name" value="P450"/>
</dbReference>
<dbReference type="EMBL" id="CAJNOT010000899">
    <property type="protein sequence ID" value="CAF1105191.1"/>
    <property type="molecule type" value="Genomic_DNA"/>
</dbReference>
<dbReference type="PRINTS" id="PR00463">
    <property type="entry name" value="EP450I"/>
</dbReference>
<comment type="similarity">
    <text evidence="1 8">Belongs to the cytochrome P450 family.</text>
</comment>
<evidence type="ECO:0000256" key="8">
    <source>
        <dbReference type="RuleBase" id="RU000461"/>
    </source>
</evidence>
<keyword evidence="4 8" id="KW-0560">Oxidoreductase</keyword>
<dbReference type="InterPro" id="IPR036396">
    <property type="entry name" value="Cyt_P450_sf"/>
</dbReference>
<dbReference type="PANTHER" id="PTHR24302:SF15">
    <property type="entry name" value="FATTY-ACID PEROXYGENASE"/>
    <property type="match status" value="1"/>
</dbReference>
<evidence type="ECO:0000256" key="9">
    <source>
        <dbReference type="SAM" id="Phobius"/>
    </source>
</evidence>
<reference evidence="10" key="1">
    <citation type="submission" date="2021-02" db="EMBL/GenBank/DDBJ databases">
        <authorList>
            <person name="Nowell W R."/>
        </authorList>
    </citation>
    <scope>NUCLEOTIDE SEQUENCE</scope>
</reference>
<dbReference type="SUPFAM" id="SSF48264">
    <property type="entry name" value="Cytochrome P450"/>
    <property type="match status" value="1"/>
</dbReference>
<feature type="transmembrane region" description="Helical" evidence="9">
    <location>
        <begin position="35"/>
        <end position="61"/>
    </location>
</feature>
<feature type="binding site" description="axial binding residue" evidence="7">
    <location>
        <position position="301"/>
    </location>
    <ligand>
        <name>heme</name>
        <dbReference type="ChEBI" id="CHEBI:30413"/>
    </ligand>
    <ligandPart>
        <name>Fe</name>
        <dbReference type="ChEBI" id="CHEBI:18248"/>
    </ligandPart>
</feature>
<dbReference type="Proteomes" id="UP000663864">
    <property type="component" value="Unassembled WGS sequence"/>
</dbReference>
<evidence type="ECO:0000313" key="10">
    <source>
        <dbReference type="EMBL" id="CAF1105191.1"/>
    </source>
</evidence>
<comment type="caution">
    <text evidence="10">The sequence shown here is derived from an EMBL/GenBank/DDBJ whole genome shotgun (WGS) entry which is preliminary data.</text>
</comment>
<keyword evidence="9" id="KW-0812">Transmembrane</keyword>
<feature type="transmembrane region" description="Helical" evidence="9">
    <location>
        <begin position="155"/>
        <end position="178"/>
    </location>
</feature>
<dbReference type="Proteomes" id="UP000663836">
    <property type="component" value="Unassembled WGS sequence"/>
</dbReference>
<sequence>MDTIWSCGFGLDTDMQNNVNDPYLLISQKVFSPNIILGILFILALLITELTAVWRIIFWSLGSIRYGLRRYIPVTKRFIDESPGTWILKQATEMIEKRKHIGQTGRTDLLQLMLESMSDEDFIQEGQASFEKNDDTEVEAPLVRKITKHEISANIFLFMIAGYETTSTALAYVTYVLATYPEEQRKLQEHIDAHFNPETEHIMPTYETIIKMDYLDMFIRETLRMFPIAPMAITSQGVDDFHIKDFGAISAGTLITVDMFNLLFNPNLWGPVDPYEFHPERFATKRHPMAWIPFGAGPRNCVGMRFALLEMKMQLMYLKVSLTILCQCLHLNLPLKKKIEGQFIYLRFQLLDQQFRFDLDRYL</sequence>
<dbReference type="EMBL" id="CAJOBD010000846">
    <property type="protein sequence ID" value="CAF3726952.1"/>
    <property type="molecule type" value="Genomic_DNA"/>
</dbReference>
<evidence type="ECO:0000256" key="1">
    <source>
        <dbReference type="ARBA" id="ARBA00010617"/>
    </source>
</evidence>
<dbReference type="AlphaFoldDB" id="A0A814PEQ3"/>
<dbReference type="Gene3D" id="1.10.630.10">
    <property type="entry name" value="Cytochrome P450"/>
    <property type="match status" value="1"/>
</dbReference>
<dbReference type="GO" id="GO:0016705">
    <property type="term" value="F:oxidoreductase activity, acting on paired donors, with incorporation or reduction of molecular oxygen"/>
    <property type="evidence" value="ECO:0007669"/>
    <property type="project" value="InterPro"/>
</dbReference>
<keyword evidence="3 7" id="KW-0479">Metal-binding</keyword>
<keyword evidence="5 7" id="KW-0408">Iron</keyword>
<dbReference type="Pfam" id="PF00067">
    <property type="entry name" value="p450"/>
    <property type="match status" value="1"/>
</dbReference>
<evidence type="ECO:0000256" key="6">
    <source>
        <dbReference type="ARBA" id="ARBA00043906"/>
    </source>
</evidence>
<evidence type="ECO:0000256" key="7">
    <source>
        <dbReference type="PIRSR" id="PIRSR602401-1"/>
    </source>
</evidence>
<dbReference type="GO" id="GO:0008395">
    <property type="term" value="F:steroid hydroxylase activity"/>
    <property type="evidence" value="ECO:0007669"/>
    <property type="project" value="TreeGrafter"/>
</dbReference>
<evidence type="ECO:0000313" key="11">
    <source>
        <dbReference type="EMBL" id="CAF3726952.1"/>
    </source>
</evidence>
<evidence type="ECO:0008006" key="13">
    <source>
        <dbReference type="Google" id="ProtNLM"/>
    </source>
</evidence>
<dbReference type="InterPro" id="IPR050705">
    <property type="entry name" value="Cytochrome_P450_3A"/>
</dbReference>
<evidence type="ECO:0000256" key="5">
    <source>
        <dbReference type="ARBA" id="ARBA00023004"/>
    </source>
</evidence>
<dbReference type="GO" id="GO:0005506">
    <property type="term" value="F:iron ion binding"/>
    <property type="evidence" value="ECO:0007669"/>
    <property type="project" value="InterPro"/>
</dbReference>
<comment type="cofactor">
    <cofactor evidence="7">
        <name>heme</name>
        <dbReference type="ChEBI" id="CHEBI:30413"/>
    </cofactor>
</comment>
<proteinExistence type="inferred from homology"/>
<keyword evidence="9" id="KW-0472">Membrane</keyword>
<organism evidence="10 12">
    <name type="scientific">Rotaria sordida</name>
    <dbReference type="NCBI Taxonomy" id="392033"/>
    <lineage>
        <taxon>Eukaryota</taxon>
        <taxon>Metazoa</taxon>
        <taxon>Spiralia</taxon>
        <taxon>Gnathifera</taxon>
        <taxon>Rotifera</taxon>
        <taxon>Eurotatoria</taxon>
        <taxon>Bdelloidea</taxon>
        <taxon>Philodinida</taxon>
        <taxon>Philodinidae</taxon>
        <taxon>Rotaria</taxon>
    </lineage>
</organism>
<name>A0A814PEQ3_9BILA</name>